<dbReference type="InterPro" id="IPR036922">
    <property type="entry name" value="Rieske_2Fe-2S_sf"/>
</dbReference>
<dbReference type="InterPro" id="IPR017941">
    <property type="entry name" value="Rieske_2Fe-2S"/>
</dbReference>
<keyword evidence="3" id="KW-0408">Iron</keyword>
<evidence type="ECO:0000256" key="4">
    <source>
        <dbReference type="ARBA" id="ARBA00023014"/>
    </source>
</evidence>
<keyword evidence="1" id="KW-0001">2Fe-2S</keyword>
<evidence type="ECO:0000256" key="2">
    <source>
        <dbReference type="ARBA" id="ARBA00022723"/>
    </source>
</evidence>
<dbReference type="Pfam" id="PF00355">
    <property type="entry name" value="Rieske"/>
    <property type="match status" value="1"/>
</dbReference>
<protein>
    <submittedName>
        <fullName evidence="6">Rieske 2Fe-2S domain-containing protein</fullName>
    </submittedName>
</protein>
<sequence length="125" mass="13484">MSADGRVEVGPAAGFENGDAEIVQVGRVEVGVIKAGGEFYALRNECPHDGGPVCEGMVEPRLVGEWSGPGERVEQHYDDDQCIVSCPWHGWSFDVQTGEHIGDDGYVLPMYDVVVDDGVVYVNEG</sequence>
<evidence type="ECO:0000313" key="7">
    <source>
        <dbReference type="Proteomes" id="UP000471521"/>
    </source>
</evidence>
<keyword evidence="2" id="KW-0479">Metal-binding</keyword>
<dbReference type="AlphaFoldDB" id="A0A6B0SH16"/>
<dbReference type="Proteomes" id="UP000471521">
    <property type="component" value="Unassembled WGS sequence"/>
</dbReference>
<dbReference type="PANTHER" id="PTHR21496">
    <property type="entry name" value="FERREDOXIN-RELATED"/>
    <property type="match status" value="1"/>
</dbReference>
<dbReference type="SUPFAM" id="SSF50022">
    <property type="entry name" value="ISP domain"/>
    <property type="match status" value="1"/>
</dbReference>
<evidence type="ECO:0000256" key="3">
    <source>
        <dbReference type="ARBA" id="ARBA00023004"/>
    </source>
</evidence>
<proteinExistence type="predicted"/>
<organism evidence="6 7">
    <name type="scientific">Halobacterium bonnevillei</name>
    <dbReference type="NCBI Taxonomy" id="2692200"/>
    <lineage>
        <taxon>Archaea</taxon>
        <taxon>Methanobacteriati</taxon>
        <taxon>Methanobacteriota</taxon>
        <taxon>Stenosarchaea group</taxon>
        <taxon>Halobacteria</taxon>
        <taxon>Halobacteriales</taxon>
        <taxon>Halobacteriaceae</taxon>
        <taxon>Halobacterium</taxon>
    </lineage>
</organism>
<reference evidence="6 7" key="1">
    <citation type="submission" date="2019-12" db="EMBL/GenBank/DDBJ databases">
        <title>Isolation and characterization of three novel carbon monoxide-oxidizing members of Halobacteria from salione crusts and soils.</title>
        <authorList>
            <person name="Myers M.R."/>
            <person name="King G.M."/>
        </authorList>
    </citation>
    <scope>NUCLEOTIDE SEQUENCE [LARGE SCALE GENOMIC DNA]</scope>
    <source>
        <strain evidence="6 7">PCN9</strain>
    </source>
</reference>
<dbReference type="EMBL" id="WUUU01000018">
    <property type="protein sequence ID" value="MXR19856.1"/>
    <property type="molecule type" value="Genomic_DNA"/>
</dbReference>
<keyword evidence="4" id="KW-0411">Iron-sulfur</keyword>
<evidence type="ECO:0000256" key="1">
    <source>
        <dbReference type="ARBA" id="ARBA00022714"/>
    </source>
</evidence>
<evidence type="ECO:0000313" key="6">
    <source>
        <dbReference type="EMBL" id="MXR19856.1"/>
    </source>
</evidence>
<dbReference type="Gene3D" id="2.102.10.10">
    <property type="entry name" value="Rieske [2Fe-2S] iron-sulphur domain"/>
    <property type="match status" value="1"/>
</dbReference>
<dbReference type="GO" id="GO:0046872">
    <property type="term" value="F:metal ion binding"/>
    <property type="evidence" value="ECO:0007669"/>
    <property type="project" value="UniProtKB-KW"/>
</dbReference>
<comment type="caution">
    <text evidence="6">The sequence shown here is derived from an EMBL/GenBank/DDBJ whole genome shotgun (WGS) entry which is preliminary data.</text>
</comment>
<evidence type="ECO:0000259" key="5">
    <source>
        <dbReference type="PROSITE" id="PS51296"/>
    </source>
</evidence>
<feature type="domain" description="Rieske" evidence="5">
    <location>
        <begin position="7"/>
        <end position="122"/>
    </location>
</feature>
<name>A0A6B0SH16_9EURY</name>
<keyword evidence="7" id="KW-1185">Reference proteome</keyword>
<dbReference type="GO" id="GO:0051537">
    <property type="term" value="F:2 iron, 2 sulfur cluster binding"/>
    <property type="evidence" value="ECO:0007669"/>
    <property type="project" value="UniProtKB-KW"/>
</dbReference>
<dbReference type="PANTHER" id="PTHR21496:SF23">
    <property type="entry name" value="3-PHENYLPROPIONATE_CINNAMIC ACID DIOXYGENASE FERREDOXIN SUBUNIT"/>
    <property type="match status" value="1"/>
</dbReference>
<accession>A0A6B0SH16</accession>
<dbReference type="PROSITE" id="PS51296">
    <property type="entry name" value="RIESKE"/>
    <property type="match status" value="1"/>
</dbReference>
<dbReference type="RefSeq" id="WP_325063952.1">
    <property type="nucleotide sequence ID" value="NZ_WUUU01000018.1"/>
</dbReference>
<gene>
    <name evidence="6" type="ORF">GRX66_04285</name>
</gene>